<gene>
    <name evidence="6" type="ORF">CBOVIS_LOCUS12891</name>
</gene>
<name>A0A8S1FEF4_9PELO</name>
<comment type="subcellular location">
    <subcellularLocation>
        <location evidence="1">Membrane</location>
        <topology evidence="1">Single-pass membrane protein</topology>
    </subcellularLocation>
</comment>
<keyword evidence="5" id="KW-0472">Membrane</keyword>
<dbReference type="InterPro" id="IPR009432">
    <property type="entry name" value="DUF1075"/>
</dbReference>
<comment type="caution">
    <text evidence="6">The sequence shown here is derived from an EMBL/GenBank/DDBJ whole genome shotgun (WGS) entry which is preliminary data.</text>
</comment>
<dbReference type="Proteomes" id="UP000494206">
    <property type="component" value="Unassembled WGS sequence"/>
</dbReference>
<keyword evidence="4" id="KW-1133">Transmembrane helix</keyword>
<organism evidence="6 7">
    <name type="scientific">Caenorhabditis bovis</name>
    <dbReference type="NCBI Taxonomy" id="2654633"/>
    <lineage>
        <taxon>Eukaryota</taxon>
        <taxon>Metazoa</taxon>
        <taxon>Ecdysozoa</taxon>
        <taxon>Nematoda</taxon>
        <taxon>Chromadorea</taxon>
        <taxon>Rhabditida</taxon>
        <taxon>Rhabditina</taxon>
        <taxon>Rhabditomorpha</taxon>
        <taxon>Rhabditoidea</taxon>
        <taxon>Rhabditidae</taxon>
        <taxon>Peloderinae</taxon>
        <taxon>Caenorhabditis</taxon>
    </lineage>
</organism>
<protein>
    <submittedName>
        <fullName evidence="6">Uncharacterized protein</fullName>
    </submittedName>
</protein>
<keyword evidence="3" id="KW-0812">Transmembrane</keyword>
<dbReference type="EMBL" id="CADEPM010000013">
    <property type="protein sequence ID" value="CAB3411508.1"/>
    <property type="molecule type" value="Genomic_DNA"/>
</dbReference>
<dbReference type="AlphaFoldDB" id="A0A8S1FEF4"/>
<accession>A0A8S1FEF4</accession>
<dbReference type="Pfam" id="PF06388">
    <property type="entry name" value="DUF1075"/>
    <property type="match status" value="1"/>
</dbReference>
<evidence type="ECO:0000256" key="4">
    <source>
        <dbReference type="ARBA" id="ARBA00022989"/>
    </source>
</evidence>
<evidence type="ECO:0000256" key="3">
    <source>
        <dbReference type="ARBA" id="ARBA00022692"/>
    </source>
</evidence>
<keyword evidence="7" id="KW-1185">Reference proteome</keyword>
<comment type="similarity">
    <text evidence="2">Belongs to the UPF0389 family.</text>
</comment>
<dbReference type="GO" id="GO:0016020">
    <property type="term" value="C:membrane"/>
    <property type="evidence" value="ECO:0007669"/>
    <property type="project" value="UniProtKB-SubCell"/>
</dbReference>
<evidence type="ECO:0000256" key="1">
    <source>
        <dbReference type="ARBA" id="ARBA00004167"/>
    </source>
</evidence>
<evidence type="ECO:0000256" key="5">
    <source>
        <dbReference type="ARBA" id="ARBA00023136"/>
    </source>
</evidence>
<evidence type="ECO:0000313" key="6">
    <source>
        <dbReference type="EMBL" id="CAB3411508.1"/>
    </source>
</evidence>
<proteinExistence type="inferred from homology"/>
<sequence>MISMRVFQCSPSFIVRSTIRRYSMDPLERKMAQKRAEIVAQQSQEESMKYATKTDFQQDVRDTRNAGAASAETGQVPTRWQRRFLVITKLYPSIESIPPYVQ</sequence>
<evidence type="ECO:0000313" key="7">
    <source>
        <dbReference type="Proteomes" id="UP000494206"/>
    </source>
</evidence>
<dbReference type="OrthoDB" id="8193498at2759"/>
<reference evidence="6 7" key="1">
    <citation type="submission" date="2020-04" db="EMBL/GenBank/DDBJ databases">
        <authorList>
            <person name="Laetsch R D."/>
            <person name="Stevens L."/>
            <person name="Kumar S."/>
            <person name="Blaxter L. M."/>
        </authorList>
    </citation>
    <scope>NUCLEOTIDE SEQUENCE [LARGE SCALE GENOMIC DNA]</scope>
</reference>
<evidence type="ECO:0000256" key="2">
    <source>
        <dbReference type="ARBA" id="ARBA00007363"/>
    </source>
</evidence>